<evidence type="ECO:0000313" key="3">
    <source>
        <dbReference type="Proteomes" id="UP000092443"/>
    </source>
</evidence>
<feature type="coiled-coil region" evidence="1">
    <location>
        <begin position="49"/>
        <end position="83"/>
    </location>
</feature>
<feature type="transmembrane region" description="Helical" evidence="2">
    <location>
        <begin position="19"/>
        <end position="37"/>
    </location>
</feature>
<keyword evidence="2" id="KW-1133">Transmembrane helix</keyword>
<gene>
    <name evidence="4" type="primary">LOC119641512</name>
</gene>
<protein>
    <submittedName>
        <fullName evidence="4">Uncharacterized protein LOC119641512 isoform X1</fullName>
    </submittedName>
</protein>
<feature type="transmembrane region" description="Helical" evidence="2">
    <location>
        <begin position="116"/>
        <end position="134"/>
    </location>
</feature>
<evidence type="ECO:0000313" key="4">
    <source>
        <dbReference type="RefSeq" id="XP_037896161.1"/>
    </source>
</evidence>
<sequence length="140" mass="16141">MDNISIAYNSLFSVHGRRFLIITLFGIFGLTIAYYVFQTIVFVQIKDVLKNLDGDFARMIKEIHSLRQNVTILETETENLKKRNKSMWEEIKTALAEIKSAAAIKSNAISWHKSQCFNIAYMFIPMILLMIPAMRADAYL</sequence>
<keyword evidence="2" id="KW-0472">Membrane</keyword>
<dbReference type="KEGG" id="gfs:119641512"/>
<accession>A0A9C6DNK0</accession>
<evidence type="ECO:0000256" key="1">
    <source>
        <dbReference type="SAM" id="Coils"/>
    </source>
</evidence>
<evidence type="ECO:0000256" key="2">
    <source>
        <dbReference type="SAM" id="Phobius"/>
    </source>
</evidence>
<organism evidence="3 4">
    <name type="scientific">Glossina fuscipes</name>
    <dbReference type="NCBI Taxonomy" id="7396"/>
    <lineage>
        <taxon>Eukaryota</taxon>
        <taxon>Metazoa</taxon>
        <taxon>Ecdysozoa</taxon>
        <taxon>Arthropoda</taxon>
        <taxon>Hexapoda</taxon>
        <taxon>Insecta</taxon>
        <taxon>Pterygota</taxon>
        <taxon>Neoptera</taxon>
        <taxon>Endopterygota</taxon>
        <taxon>Diptera</taxon>
        <taxon>Brachycera</taxon>
        <taxon>Muscomorpha</taxon>
        <taxon>Hippoboscoidea</taxon>
        <taxon>Glossinidae</taxon>
        <taxon>Glossina</taxon>
    </lineage>
</organism>
<keyword evidence="2" id="KW-0812">Transmembrane</keyword>
<keyword evidence="3" id="KW-1185">Reference proteome</keyword>
<dbReference type="AlphaFoldDB" id="A0A9C6DNK0"/>
<reference evidence="4" key="1">
    <citation type="submission" date="2025-08" db="UniProtKB">
        <authorList>
            <consortium name="RefSeq"/>
        </authorList>
    </citation>
    <scope>IDENTIFICATION</scope>
    <source>
        <tissue evidence="4">Whole body pupa</tissue>
    </source>
</reference>
<keyword evidence="1" id="KW-0175">Coiled coil</keyword>
<dbReference type="RefSeq" id="XP_037896161.1">
    <property type="nucleotide sequence ID" value="XM_038040233.1"/>
</dbReference>
<proteinExistence type="predicted"/>
<name>A0A9C6DNK0_9MUSC</name>
<dbReference type="GeneID" id="119641512"/>
<dbReference type="Proteomes" id="UP000092443">
    <property type="component" value="Unplaced"/>
</dbReference>